<dbReference type="InterPro" id="IPR011013">
    <property type="entry name" value="Gal_mutarotase_sf_dom"/>
</dbReference>
<name>A0ABT1LC94_9HYPH</name>
<dbReference type="InterPro" id="IPR008183">
    <property type="entry name" value="Aldose_1/G6P_1-epimerase"/>
</dbReference>
<dbReference type="Gene3D" id="2.70.98.10">
    <property type="match status" value="1"/>
</dbReference>
<accession>A0ABT1LC94</accession>
<dbReference type="Pfam" id="PF01263">
    <property type="entry name" value="Aldose_epim"/>
    <property type="match status" value="1"/>
</dbReference>
<keyword evidence="2" id="KW-1185">Reference proteome</keyword>
<gene>
    <name evidence="1" type="ORF">NK718_08380</name>
</gene>
<evidence type="ECO:0000313" key="1">
    <source>
        <dbReference type="EMBL" id="MCP8938528.1"/>
    </source>
</evidence>
<reference evidence="1 2" key="1">
    <citation type="submission" date="2022-07" db="EMBL/GenBank/DDBJ databases">
        <authorList>
            <person name="Li W.-J."/>
            <person name="Deng Q.-Q."/>
        </authorList>
    </citation>
    <scope>NUCLEOTIDE SEQUENCE [LARGE SCALE GENOMIC DNA]</scope>
    <source>
        <strain evidence="1 2">SYSU M60028</strain>
    </source>
</reference>
<organism evidence="1 2">
    <name type="scientific">Alsobacter ponti</name>
    <dbReference type="NCBI Taxonomy" id="2962936"/>
    <lineage>
        <taxon>Bacteria</taxon>
        <taxon>Pseudomonadati</taxon>
        <taxon>Pseudomonadota</taxon>
        <taxon>Alphaproteobacteria</taxon>
        <taxon>Hyphomicrobiales</taxon>
        <taxon>Alsobacteraceae</taxon>
        <taxon>Alsobacter</taxon>
    </lineage>
</organism>
<evidence type="ECO:0000313" key="2">
    <source>
        <dbReference type="Proteomes" id="UP001205890"/>
    </source>
</evidence>
<dbReference type="RefSeq" id="WP_254740546.1">
    <property type="nucleotide sequence ID" value="NZ_JANCLU010000006.1"/>
</dbReference>
<dbReference type="InterPro" id="IPR037481">
    <property type="entry name" value="LacX"/>
</dbReference>
<comment type="caution">
    <text evidence="1">The sequence shown here is derived from an EMBL/GenBank/DDBJ whole genome shotgun (WGS) entry which is preliminary data.</text>
</comment>
<dbReference type="SUPFAM" id="SSF74650">
    <property type="entry name" value="Galactose mutarotase-like"/>
    <property type="match status" value="1"/>
</dbReference>
<dbReference type="Proteomes" id="UP001205890">
    <property type="component" value="Unassembled WGS sequence"/>
</dbReference>
<proteinExistence type="predicted"/>
<protein>
    <submittedName>
        <fullName evidence="1">Aldose 1-epimerase family protein</fullName>
    </submittedName>
</protein>
<sequence>MEEARLESGAARAVVSSHGAELREWSVDGRDLLWHGDDRWWGDCSPVLFPVVGWTRGGKVRVGGREYPLGLHGFAHESVFSVVERGPDRVRLALEDDARTRALYPFAFRLELAYRLTPEAIEVEISVANRGDGTMPYAAGLHPGFRWPLPGAEGKPHAIEFEAAERPEVPVIAPGGLFSRRTRPIPLRGRVLPVDSDVFSAEALCFLGAASKSLRFGAPGAELSVTLENLPGIVLWSRPGAPFLCIEGWSGMGDPEDFEGDLFEKPGMAKLEPGETAVHRMTFSFRANT</sequence>
<dbReference type="InterPro" id="IPR014718">
    <property type="entry name" value="GH-type_carb-bd"/>
</dbReference>
<dbReference type="CDD" id="cd09024">
    <property type="entry name" value="Aldose_epim_lacX"/>
    <property type="match status" value="1"/>
</dbReference>
<dbReference type="EMBL" id="JANCLU010000006">
    <property type="protein sequence ID" value="MCP8938528.1"/>
    <property type="molecule type" value="Genomic_DNA"/>
</dbReference>